<feature type="transmembrane region" description="Helical" evidence="6">
    <location>
        <begin position="357"/>
        <end position="380"/>
    </location>
</feature>
<feature type="transmembrane region" description="Helical" evidence="6">
    <location>
        <begin position="299"/>
        <end position="317"/>
    </location>
</feature>
<accession>A0AB35U5J3</accession>
<evidence type="ECO:0000256" key="3">
    <source>
        <dbReference type="ARBA" id="ARBA00022692"/>
    </source>
</evidence>
<feature type="transmembrane region" description="Helical" evidence="6">
    <location>
        <begin position="46"/>
        <end position="70"/>
    </location>
</feature>
<evidence type="ECO:0000256" key="4">
    <source>
        <dbReference type="ARBA" id="ARBA00022989"/>
    </source>
</evidence>
<dbReference type="InterPro" id="IPR036259">
    <property type="entry name" value="MFS_trans_sf"/>
</dbReference>
<proteinExistence type="predicted"/>
<evidence type="ECO:0000256" key="2">
    <source>
        <dbReference type="ARBA" id="ARBA00022448"/>
    </source>
</evidence>
<feature type="transmembrane region" description="Helical" evidence="6">
    <location>
        <begin position="82"/>
        <end position="100"/>
    </location>
</feature>
<feature type="domain" description="Major facilitator superfamily (MFS) profile" evidence="7">
    <location>
        <begin position="1"/>
        <end position="409"/>
    </location>
</feature>
<keyword evidence="4 6" id="KW-1133">Transmembrane helix</keyword>
<feature type="transmembrane region" description="Helical" evidence="6">
    <location>
        <begin position="12"/>
        <end position="34"/>
    </location>
</feature>
<keyword evidence="2" id="KW-0813">Transport</keyword>
<feature type="transmembrane region" description="Helical" evidence="6">
    <location>
        <begin position="178"/>
        <end position="197"/>
    </location>
</feature>
<comment type="caution">
    <text evidence="8">The sequence shown here is derived from an EMBL/GenBank/DDBJ whole genome shotgun (WGS) entry which is preliminary data.</text>
</comment>
<dbReference type="Proteomes" id="UP001286174">
    <property type="component" value="Unassembled WGS sequence"/>
</dbReference>
<feature type="transmembrane region" description="Helical" evidence="6">
    <location>
        <begin position="234"/>
        <end position="252"/>
    </location>
</feature>
<comment type="subcellular location">
    <subcellularLocation>
        <location evidence="1">Cell membrane</location>
        <topology evidence="1">Multi-pass membrane protein</topology>
    </subcellularLocation>
</comment>
<evidence type="ECO:0000256" key="1">
    <source>
        <dbReference type="ARBA" id="ARBA00004651"/>
    </source>
</evidence>
<evidence type="ECO:0000313" key="8">
    <source>
        <dbReference type="EMBL" id="MDX8420249.1"/>
    </source>
</evidence>
<dbReference type="InterPro" id="IPR024671">
    <property type="entry name" value="Atg22-like"/>
</dbReference>
<evidence type="ECO:0000256" key="5">
    <source>
        <dbReference type="ARBA" id="ARBA00023136"/>
    </source>
</evidence>
<feature type="transmembrane region" description="Helical" evidence="6">
    <location>
        <begin position="264"/>
        <end position="287"/>
    </location>
</feature>
<dbReference type="AlphaFoldDB" id="A0AB35U5J3"/>
<dbReference type="GO" id="GO:0022857">
    <property type="term" value="F:transmembrane transporter activity"/>
    <property type="evidence" value="ECO:0007669"/>
    <property type="project" value="InterPro"/>
</dbReference>
<keyword evidence="3 6" id="KW-0812">Transmembrane</keyword>
<name>A0AB35U5J3_9FIRM</name>
<dbReference type="InterPro" id="IPR050495">
    <property type="entry name" value="ATG22/LtaA_families"/>
</dbReference>
<sequence length="411" mass="44942">MLKNFNKLEKSWIMYDIGNSAFTMMVSTLIPIWFNALAKNAGMSGSAYLAAWSYATSIATVVVAFLGPILGSISDNKGFRKPMFMAVLIIGVIGCAMLGAVPNWMLYLVTYVVAKIAYQSSLVLYDSMLIDVTTPERMDQVSSFGYAWGYLGSCIPFIVALALYLLGNTGKMNEKLSIFLAFLVVALWWLFVTMPLLKGYKQKNYVEHASGKIRASFARIGHTLTHMYTNEKKIFYFLLAFFFYIDGVYTIIDEAVAIGTSLGLNQVGLLVVLLLTQVVAFAFASLFGNLSKKYSSLTLISICIGGYFAVAVFALFMHSLWQFGIMAFVVGMFQGAIQALSRSYYASLIPNDASGEYFGLYDICGKGASFMGTMLVGVTVSLTNSVNISVATLGILFIIGALLLRKSAATK</sequence>
<gene>
    <name evidence="8" type="ORF">MOZ60_09100</name>
</gene>
<keyword evidence="5 6" id="KW-0472">Membrane</keyword>
<dbReference type="Pfam" id="PF11700">
    <property type="entry name" value="ATG22"/>
    <property type="match status" value="1"/>
</dbReference>
<protein>
    <submittedName>
        <fullName evidence="8">MFS transporter</fullName>
    </submittedName>
</protein>
<dbReference type="EMBL" id="JALBUR010000028">
    <property type="protein sequence ID" value="MDX8420249.1"/>
    <property type="molecule type" value="Genomic_DNA"/>
</dbReference>
<feature type="transmembrane region" description="Helical" evidence="6">
    <location>
        <begin position="323"/>
        <end position="345"/>
    </location>
</feature>
<organism evidence="8 9">
    <name type="scientific">Grylomicrobium aquisgranensis</name>
    <dbReference type="NCBI Taxonomy" id="2926318"/>
    <lineage>
        <taxon>Bacteria</taxon>
        <taxon>Bacillati</taxon>
        <taxon>Bacillota</taxon>
        <taxon>Erysipelotrichia</taxon>
        <taxon>Erysipelotrichales</taxon>
        <taxon>Erysipelotrichaceae</taxon>
        <taxon>Grylomicrobium</taxon>
    </lineage>
</organism>
<dbReference type="InterPro" id="IPR020846">
    <property type="entry name" value="MFS_dom"/>
</dbReference>
<dbReference type="PANTHER" id="PTHR23519:SF1">
    <property type="entry name" value="AUTOPHAGY-RELATED PROTEIN 22"/>
    <property type="match status" value="1"/>
</dbReference>
<dbReference type="RefSeq" id="WP_277634395.1">
    <property type="nucleotide sequence ID" value="NZ_JALBUR010000028.1"/>
</dbReference>
<dbReference type="PANTHER" id="PTHR23519">
    <property type="entry name" value="AUTOPHAGY-RELATED PROTEIN 22"/>
    <property type="match status" value="1"/>
</dbReference>
<evidence type="ECO:0000259" key="7">
    <source>
        <dbReference type="PROSITE" id="PS50850"/>
    </source>
</evidence>
<reference evidence="8 9" key="1">
    <citation type="submission" date="2022-03" db="EMBL/GenBank/DDBJ databases">
        <title>Novel taxa within the pig intestine.</title>
        <authorList>
            <person name="Wylensek D."/>
            <person name="Bishof K."/>
            <person name="Afrizal A."/>
            <person name="Clavel T."/>
        </authorList>
    </citation>
    <scope>NUCLEOTIDE SEQUENCE [LARGE SCALE GENOMIC DNA]</scope>
    <source>
        <strain evidence="8 9">CLA-KB-P133</strain>
    </source>
</reference>
<keyword evidence="9" id="KW-1185">Reference proteome</keyword>
<evidence type="ECO:0000313" key="9">
    <source>
        <dbReference type="Proteomes" id="UP001286174"/>
    </source>
</evidence>
<dbReference type="GO" id="GO:0005886">
    <property type="term" value="C:plasma membrane"/>
    <property type="evidence" value="ECO:0007669"/>
    <property type="project" value="UniProtKB-SubCell"/>
</dbReference>
<dbReference type="SUPFAM" id="SSF103473">
    <property type="entry name" value="MFS general substrate transporter"/>
    <property type="match status" value="1"/>
</dbReference>
<dbReference type="Gene3D" id="1.20.1250.20">
    <property type="entry name" value="MFS general substrate transporter like domains"/>
    <property type="match status" value="1"/>
</dbReference>
<dbReference type="PROSITE" id="PS50850">
    <property type="entry name" value="MFS"/>
    <property type="match status" value="1"/>
</dbReference>
<evidence type="ECO:0000256" key="6">
    <source>
        <dbReference type="SAM" id="Phobius"/>
    </source>
</evidence>
<feature type="transmembrane region" description="Helical" evidence="6">
    <location>
        <begin position="146"/>
        <end position="166"/>
    </location>
</feature>
<feature type="transmembrane region" description="Helical" evidence="6">
    <location>
        <begin position="386"/>
        <end position="404"/>
    </location>
</feature>